<evidence type="ECO:0000256" key="3">
    <source>
        <dbReference type="ARBA" id="ARBA00022741"/>
    </source>
</evidence>
<comment type="similarity">
    <text evidence="1 6">Belongs to the TRAFAC class TrmE-Era-EngA-EngB-Septin-like GTPase superfamily. TrmE GTPase family.</text>
</comment>
<feature type="binding site" evidence="6">
    <location>
        <begin position="281"/>
        <end position="284"/>
    </location>
    <ligand>
        <name>GTP</name>
        <dbReference type="ChEBI" id="CHEBI:37565"/>
    </ligand>
</feature>
<protein>
    <recommendedName>
        <fullName evidence="6">tRNA modification GTPase MnmE</fullName>
        <ecNumber evidence="6">3.6.-.-</ecNumber>
    </recommendedName>
</protein>
<comment type="caution">
    <text evidence="6">Lacks conserved residue(s) required for the propagation of feature annotation.</text>
</comment>
<dbReference type="SUPFAM" id="SSF52540">
    <property type="entry name" value="P-loop containing nucleoside triphosphate hydrolases"/>
    <property type="match status" value="1"/>
</dbReference>
<accession>A0A5C5XIZ2</accession>
<keyword evidence="5 6" id="KW-0342">GTP-binding</keyword>
<dbReference type="SUPFAM" id="SSF103025">
    <property type="entry name" value="Folate-binding domain"/>
    <property type="match status" value="1"/>
</dbReference>
<gene>
    <name evidence="10" type="primary">mnmE_2</name>
    <name evidence="6" type="synonym">mnmE</name>
    <name evidence="6" type="synonym">trmE</name>
    <name evidence="10" type="ORF">Pan54_28540</name>
</gene>
<dbReference type="Proteomes" id="UP000316095">
    <property type="component" value="Unassembled WGS sequence"/>
</dbReference>
<dbReference type="InterPro" id="IPR027266">
    <property type="entry name" value="TrmE/GcvT-like"/>
</dbReference>
<dbReference type="GO" id="GO:0003924">
    <property type="term" value="F:GTPase activity"/>
    <property type="evidence" value="ECO:0007669"/>
    <property type="project" value="UniProtKB-UniRule"/>
</dbReference>
<dbReference type="SUPFAM" id="SSF116878">
    <property type="entry name" value="TrmE connector domain"/>
    <property type="match status" value="1"/>
</dbReference>
<evidence type="ECO:0000259" key="9">
    <source>
        <dbReference type="Pfam" id="PF12631"/>
    </source>
</evidence>
<feature type="binding site" evidence="6">
    <location>
        <position position="93"/>
    </location>
    <ligand>
        <name>(6S)-5-formyl-5,6,7,8-tetrahydrofolate</name>
        <dbReference type="ChEBI" id="CHEBI:57457"/>
    </ligand>
</feature>
<dbReference type="RefSeq" id="WP_146504008.1">
    <property type="nucleotide sequence ID" value="NZ_SJPG01000001.1"/>
</dbReference>
<name>A0A5C5XIZ2_9PLAN</name>
<evidence type="ECO:0000256" key="4">
    <source>
        <dbReference type="ARBA" id="ARBA00022958"/>
    </source>
</evidence>
<dbReference type="InterPro" id="IPR006073">
    <property type="entry name" value="GTP-bd"/>
</dbReference>
<feature type="binding site" evidence="6">
    <location>
        <position position="29"/>
    </location>
    <ligand>
        <name>(6S)-5-formyl-5,6,7,8-tetrahydrofolate</name>
        <dbReference type="ChEBI" id="CHEBI:57457"/>
    </ligand>
</feature>
<feature type="binding site" evidence="6">
    <location>
        <position position="261"/>
    </location>
    <ligand>
        <name>K(+)</name>
        <dbReference type="ChEBI" id="CHEBI:29103"/>
    </ligand>
</feature>
<feature type="binding site" evidence="6">
    <location>
        <position position="461"/>
    </location>
    <ligand>
        <name>(6S)-5-formyl-5,6,7,8-tetrahydrofolate</name>
        <dbReference type="ChEBI" id="CHEBI:57457"/>
    </ligand>
</feature>
<dbReference type="GO" id="GO:0030488">
    <property type="term" value="P:tRNA methylation"/>
    <property type="evidence" value="ECO:0007669"/>
    <property type="project" value="TreeGrafter"/>
</dbReference>
<feature type="binding site" evidence="6">
    <location>
        <position position="262"/>
    </location>
    <ligand>
        <name>Mg(2+)</name>
        <dbReference type="ChEBI" id="CHEBI:18420"/>
    </ligand>
</feature>
<reference evidence="10 11" key="1">
    <citation type="submission" date="2019-02" db="EMBL/GenBank/DDBJ databases">
        <title>Deep-cultivation of Planctomycetes and their phenomic and genomic characterization uncovers novel biology.</title>
        <authorList>
            <person name="Wiegand S."/>
            <person name="Jogler M."/>
            <person name="Boedeker C."/>
            <person name="Pinto D."/>
            <person name="Vollmers J."/>
            <person name="Rivas-Marin E."/>
            <person name="Kohn T."/>
            <person name="Peeters S.H."/>
            <person name="Heuer A."/>
            <person name="Rast P."/>
            <person name="Oberbeckmann S."/>
            <person name="Bunk B."/>
            <person name="Jeske O."/>
            <person name="Meyerdierks A."/>
            <person name="Storesund J.E."/>
            <person name="Kallscheuer N."/>
            <person name="Luecker S."/>
            <person name="Lage O.M."/>
            <person name="Pohl T."/>
            <person name="Merkel B.J."/>
            <person name="Hornburger P."/>
            <person name="Mueller R.-W."/>
            <person name="Bruemmer F."/>
            <person name="Labrenz M."/>
            <person name="Spormann A.M."/>
            <person name="Op Den Camp H."/>
            <person name="Overmann J."/>
            <person name="Amann R."/>
            <person name="Jetten M.S.M."/>
            <person name="Mascher T."/>
            <person name="Medema M.H."/>
            <person name="Devos D.P."/>
            <person name="Kaster A.-K."/>
            <person name="Ovreas L."/>
            <person name="Rohde M."/>
            <person name="Galperin M.Y."/>
            <person name="Jogler C."/>
        </authorList>
    </citation>
    <scope>NUCLEOTIDE SEQUENCE [LARGE SCALE GENOMIC DNA]</scope>
    <source>
        <strain evidence="10 11">Pan54</strain>
    </source>
</reference>
<dbReference type="GO" id="GO:0046872">
    <property type="term" value="F:metal ion binding"/>
    <property type="evidence" value="ECO:0007669"/>
    <property type="project" value="UniProtKB-KW"/>
</dbReference>
<dbReference type="HAMAP" id="MF_00379">
    <property type="entry name" value="GTPase_MnmE"/>
    <property type="match status" value="1"/>
</dbReference>
<dbReference type="NCBIfam" id="TIGR00231">
    <property type="entry name" value="small_GTP"/>
    <property type="match status" value="1"/>
</dbReference>
<dbReference type="InterPro" id="IPR004520">
    <property type="entry name" value="GTPase_MnmE"/>
</dbReference>
<evidence type="ECO:0000313" key="11">
    <source>
        <dbReference type="Proteomes" id="UP000316095"/>
    </source>
</evidence>
<evidence type="ECO:0000256" key="5">
    <source>
        <dbReference type="ARBA" id="ARBA00023134"/>
    </source>
</evidence>
<dbReference type="Pfam" id="PF01926">
    <property type="entry name" value="MMR_HSR1"/>
    <property type="match status" value="1"/>
</dbReference>
<evidence type="ECO:0000313" key="10">
    <source>
        <dbReference type="EMBL" id="TWT62115.1"/>
    </source>
</evidence>
<keyword evidence="6" id="KW-0479">Metal-binding</keyword>
<dbReference type="PANTHER" id="PTHR42714:SF2">
    <property type="entry name" value="TRNA MODIFICATION GTPASE GTPBP3, MITOCHONDRIAL"/>
    <property type="match status" value="1"/>
</dbReference>
<dbReference type="AlphaFoldDB" id="A0A5C5XIZ2"/>
<evidence type="ECO:0000256" key="2">
    <source>
        <dbReference type="ARBA" id="ARBA00022694"/>
    </source>
</evidence>
<dbReference type="OrthoDB" id="9805918at2"/>
<evidence type="ECO:0000256" key="1">
    <source>
        <dbReference type="ARBA" id="ARBA00011043"/>
    </source>
</evidence>
<sequence>MYSTTELDTEQTIAAIASPPGAGGRGIIRISGVDTLEVLAKFLSEAQPELEIHRRIAQRYCCSIPFGASKAPLPISLLVWPGTKSYTGQPTAEIHTIGSPPILESLLTKLYQWDIRPARPGEFTMRSVLAGKMSLLQAEAVLGVIDAESERELDQALTQLAGGISSTMRTMRDTLLSDLADLEAGLDFVDEDIDFVNRHDFLQRLIGIEAELAAMCESAERRMLNRVHFRVVLAGLPNAGKSTLFNCLAGQQALISDIAGTTTDYLSATVTHSGMQLEILDTAGWELDQSGISHSAQIHRQQQVAQADLILWCSSANLSTEEQVDDENRFSELMTVEIPVVRIRTKEDLQGESPSGQCEIAVSVEKNTGIEEVWQLIADRYESRKSQRSELLSSSAARCRDALERARLNVHSARLLAETTAGDELIAEEIRGALRELGMILGQVHTDDLLDIVFSRFCIGK</sequence>
<organism evidence="10 11">
    <name type="scientific">Rubinisphaera italica</name>
    <dbReference type="NCBI Taxonomy" id="2527969"/>
    <lineage>
        <taxon>Bacteria</taxon>
        <taxon>Pseudomonadati</taxon>
        <taxon>Planctomycetota</taxon>
        <taxon>Planctomycetia</taxon>
        <taxon>Planctomycetales</taxon>
        <taxon>Planctomycetaceae</taxon>
        <taxon>Rubinisphaera</taxon>
    </lineage>
</organism>
<dbReference type="Pfam" id="PF12631">
    <property type="entry name" value="MnmE_helical"/>
    <property type="match status" value="1"/>
</dbReference>
<feature type="binding site" evidence="6">
    <location>
        <position position="258"/>
    </location>
    <ligand>
        <name>K(+)</name>
        <dbReference type="ChEBI" id="CHEBI:29103"/>
    </ligand>
</feature>
<comment type="function">
    <text evidence="6">Exhibits a very high intrinsic GTPase hydrolysis rate. Involved in the addition of a carboxymethylaminomethyl (cmnm) group at the wobble position (U34) of certain tRNAs, forming tRNA-cmnm(5)s(2)U34.</text>
</comment>
<keyword evidence="3 6" id="KW-0547">Nucleotide-binding</keyword>
<evidence type="ECO:0000259" key="7">
    <source>
        <dbReference type="Pfam" id="PF01926"/>
    </source>
</evidence>
<keyword evidence="2 6" id="KW-0819">tRNA processing</keyword>
<dbReference type="Gene3D" id="3.40.50.300">
    <property type="entry name" value="P-loop containing nucleotide triphosphate hydrolases"/>
    <property type="match status" value="1"/>
</dbReference>
<dbReference type="InterPro" id="IPR005225">
    <property type="entry name" value="Small_GTP-bd"/>
</dbReference>
<dbReference type="Pfam" id="PF10396">
    <property type="entry name" value="TrmE_N"/>
    <property type="match status" value="1"/>
</dbReference>
<feature type="binding site" evidence="6">
    <location>
        <begin position="238"/>
        <end position="243"/>
    </location>
    <ligand>
        <name>GTP</name>
        <dbReference type="ChEBI" id="CHEBI:37565"/>
    </ligand>
</feature>
<dbReference type="InterPro" id="IPR027417">
    <property type="entry name" value="P-loop_NTPase"/>
</dbReference>
<dbReference type="Gene3D" id="3.30.1360.120">
    <property type="entry name" value="Probable tRNA modification gtpase trme, domain 1"/>
    <property type="match status" value="1"/>
</dbReference>
<dbReference type="GO" id="GO:0002098">
    <property type="term" value="P:tRNA wobble uridine modification"/>
    <property type="evidence" value="ECO:0007669"/>
    <property type="project" value="TreeGrafter"/>
</dbReference>
<dbReference type="Gene3D" id="1.20.120.430">
    <property type="entry name" value="tRNA modification GTPase MnmE domain 2"/>
    <property type="match status" value="1"/>
</dbReference>
<keyword evidence="6" id="KW-0963">Cytoplasm</keyword>
<dbReference type="InterPro" id="IPR018948">
    <property type="entry name" value="GTP-bd_TrmE_N"/>
</dbReference>
<feature type="binding site" evidence="6">
    <location>
        <begin position="256"/>
        <end position="262"/>
    </location>
    <ligand>
        <name>GTP</name>
        <dbReference type="ChEBI" id="CHEBI:37565"/>
    </ligand>
</feature>
<comment type="subcellular location">
    <subcellularLocation>
        <location evidence="6">Cytoplasm</location>
    </subcellularLocation>
</comment>
<keyword evidence="6" id="KW-0460">Magnesium</keyword>
<comment type="caution">
    <text evidence="10">The sequence shown here is derived from an EMBL/GenBank/DDBJ whole genome shotgun (WGS) entry which is preliminary data.</text>
</comment>
<dbReference type="EC" id="3.6.-.-" evidence="6"/>
<dbReference type="CDD" id="cd14858">
    <property type="entry name" value="TrmE_N"/>
    <property type="match status" value="1"/>
</dbReference>
<dbReference type="GO" id="GO:0005829">
    <property type="term" value="C:cytosol"/>
    <property type="evidence" value="ECO:0007669"/>
    <property type="project" value="TreeGrafter"/>
</dbReference>
<comment type="subunit">
    <text evidence="6">Homodimer. Heterotetramer of two MnmE and two MnmG subunits.</text>
</comment>
<comment type="cofactor">
    <cofactor evidence="6">
        <name>K(+)</name>
        <dbReference type="ChEBI" id="CHEBI:29103"/>
    </cofactor>
    <text evidence="6">Binds 1 potassium ion per subunit.</text>
</comment>
<dbReference type="InterPro" id="IPR025867">
    <property type="entry name" value="MnmE_helical"/>
</dbReference>
<keyword evidence="6 10" id="KW-0378">Hydrolase</keyword>
<dbReference type="EMBL" id="SJPG01000001">
    <property type="protein sequence ID" value="TWT62115.1"/>
    <property type="molecule type" value="Genomic_DNA"/>
</dbReference>
<dbReference type="InterPro" id="IPR027368">
    <property type="entry name" value="MnmE_dom2"/>
</dbReference>
<evidence type="ECO:0000259" key="8">
    <source>
        <dbReference type="Pfam" id="PF10396"/>
    </source>
</evidence>
<proteinExistence type="inferred from homology"/>
<feature type="binding site" evidence="6">
    <location>
        <position position="238"/>
    </location>
    <ligand>
        <name>K(+)</name>
        <dbReference type="ChEBI" id="CHEBI:29103"/>
    </ligand>
</feature>
<feature type="domain" description="G" evidence="7">
    <location>
        <begin position="230"/>
        <end position="330"/>
    </location>
</feature>
<evidence type="ECO:0000256" key="6">
    <source>
        <dbReference type="HAMAP-Rule" id="MF_00379"/>
    </source>
</evidence>
<keyword evidence="4 6" id="KW-0630">Potassium</keyword>
<feature type="domain" description="GTP-binding protein TrmE N-terminal" evidence="8">
    <location>
        <begin position="12"/>
        <end position="132"/>
    </location>
</feature>
<dbReference type="PANTHER" id="PTHR42714">
    <property type="entry name" value="TRNA MODIFICATION GTPASE GTPBP3"/>
    <property type="match status" value="1"/>
</dbReference>
<feature type="binding site" evidence="6">
    <location>
        <position position="132"/>
    </location>
    <ligand>
        <name>(6S)-5-formyl-5,6,7,8-tetrahydrofolate</name>
        <dbReference type="ChEBI" id="CHEBI:57457"/>
    </ligand>
</feature>
<keyword evidence="11" id="KW-1185">Reference proteome</keyword>
<dbReference type="GO" id="GO:0005525">
    <property type="term" value="F:GTP binding"/>
    <property type="evidence" value="ECO:0007669"/>
    <property type="project" value="UniProtKB-UniRule"/>
</dbReference>
<feature type="binding site" evidence="6">
    <location>
        <position position="242"/>
    </location>
    <ligand>
        <name>Mg(2+)</name>
        <dbReference type="ChEBI" id="CHEBI:18420"/>
    </ligand>
</feature>
<feature type="binding site" evidence="6">
    <location>
        <position position="256"/>
    </location>
    <ligand>
        <name>K(+)</name>
        <dbReference type="ChEBI" id="CHEBI:29103"/>
    </ligand>
</feature>
<feature type="domain" description="MnmE helical" evidence="9">
    <location>
        <begin position="135"/>
        <end position="458"/>
    </location>
</feature>